<comment type="function">
    <text evidence="9">Catalyzes the ferrous insertion into protoporphyrin IX.</text>
</comment>
<dbReference type="PROSITE" id="PS00534">
    <property type="entry name" value="FERROCHELATASE"/>
    <property type="match status" value="1"/>
</dbReference>
<dbReference type="InterPro" id="IPR019772">
    <property type="entry name" value="Ferrochelatase_AS"/>
</dbReference>
<evidence type="ECO:0000256" key="5">
    <source>
        <dbReference type="ARBA" id="ARBA00023133"/>
    </source>
</evidence>
<evidence type="ECO:0000256" key="10">
    <source>
        <dbReference type="SAM" id="Phobius"/>
    </source>
</evidence>
<accession>A0A7S3HGV6</accession>
<keyword evidence="10" id="KW-0472">Membrane</keyword>
<evidence type="ECO:0000256" key="2">
    <source>
        <dbReference type="ARBA" id="ARBA00004943"/>
    </source>
</evidence>
<dbReference type="UniPathway" id="UPA00252">
    <property type="reaction ID" value="UER00325"/>
</dbReference>
<dbReference type="CDD" id="cd00419">
    <property type="entry name" value="Ferrochelatase_C"/>
    <property type="match status" value="1"/>
</dbReference>
<keyword evidence="7 9" id="KW-0627">Porphyrin biosynthesis</keyword>
<comment type="catalytic activity">
    <reaction evidence="8 9">
        <text>heme b + 2 H(+) = protoporphyrin IX + Fe(2+)</text>
        <dbReference type="Rhea" id="RHEA:22584"/>
        <dbReference type="ChEBI" id="CHEBI:15378"/>
        <dbReference type="ChEBI" id="CHEBI:29033"/>
        <dbReference type="ChEBI" id="CHEBI:57306"/>
        <dbReference type="ChEBI" id="CHEBI:60344"/>
        <dbReference type="EC" id="4.98.1.1"/>
    </reaction>
</comment>
<evidence type="ECO:0000256" key="7">
    <source>
        <dbReference type="ARBA" id="ARBA00023244"/>
    </source>
</evidence>
<evidence type="ECO:0000256" key="3">
    <source>
        <dbReference type="ARBA" id="ARBA00007718"/>
    </source>
</evidence>
<evidence type="ECO:0000256" key="4">
    <source>
        <dbReference type="ARBA" id="ARBA00023004"/>
    </source>
</evidence>
<dbReference type="InterPro" id="IPR033644">
    <property type="entry name" value="Ferrochelatase_C"/>
</dbReference>
<dbReference type="GO" id="GO:0004325">
    <property type="term" value="F:ferrochelatase activity"/>
    <property type="evidence" value="ECO:0007669"/>
    <property type="project" value="UniProtKB-UniRule"/>
</dbReference>
<evidence type="ECO:0000256" key="6">
    <source>
        <dbReference type="ARBA" id="ARBA00023239"/>
    </source>
</evidence>
<dbReference type="GO" id="GO:0005743">
    <property type="term" value="C:mitochondrial inner membrane"/>
    <property type="evidence" value="ECO:0007669"/>
    <property type="project" value="UniProtKB-SubCell"/>
</dbReference>
<dbReference type="EMBL" id="HBIC01044854">
    <property type="protein sequence ID" value="CAE0294129.1"/>
    <property type="molecule type" value="Transcribed_RNA"/>
</dbReference>
<keyword evidence="4 9" id="KW-0408">Iron</keyword>
<dbReference type="GO" id="GO:0009507">
    <property type="term" value="C:chloroplast"/>
    <property type="evidence" value="ECO:0007669"/>
    <property type="project" value="UniProtKB-SubCell"/>
</dbReference>
<dbReference type="FunFam" id="3.40.50.1400:FF:000006">
    <property type="entry name" value="Ferrochelatase"/>
    <property type="match status" value="1"/>
</dbReference>
<keyword evidence="9" id="KW-0496">Mitochondrion</keyword>
<reference evidence="11" key="1">
    <citation type="submission" date="2021-01" db="EMBL/GenBank/DDBJ databases">
        <authorList>
            <person name="Corre E."/>
            <person name="Pelletier E."/>
            <person name="Niang G."/>
            <person name="Scheremetjew M."/>
            <person name="Finn R."/>
            <person name="Kale V."/>
            <person name="Holt S."/>
            <person name="Cochrane G."/>
            <person name="Meng A."/>
            <person name="Brown T."/>
            <person name="Cohen L."/>
        </authorList>
    </citation>
    <scope>NUCLEOTIDE SEQUENCE</scope>
    <source>
        <strain evidence="11">CCAP 955/1</strain>
    </source>
</reference>
<dbReference type="Gene3D" id="3.40.50.1400">
    <property type="match status" value="2"/>
</dbReference>
<dbReference type="HAMAP" id="MF_00323">
    <property type="entry name" value="Ferrochelatase"/>
    <property type="match status" value="1"/>
</dbReference>
<protein>
    <recommendedName>
        <fullName evidence="9">Ferrochelatase</fullName>
        <ecNumber evidence="9">4.98.1.1</ecNumber>
    </recommendedName>
</protein>
<proteinExistence type="inferred from homology"/>
<dbReference type="Pfam" id="PF00762">
    <property type="entry name" value="Ferrochelatase"/>
    <property type="match status" value="1"/>
</dbReference>
<keyword evidence="10" id="KW-0812">Transmembrane</keyword>
<evidence type="ECO:0000256" key="8">
    <source>
        <dbReference type="ARBA" id="ARBA00049380"/>
    </source>
</evidence>
<keyword evidence="6 9" id="KW-0456">Lyase</keyword>
<keyword evidence="5 9" id="KW-0350">Heme biosynthesis</keyword>
<dbReference type="AlphaFoldDB" id="A0A7S3HGV6"/>
<dbReference type="PANTHER" id="PTHR11108">
    <property type="entry name" value="FERROCHELATASE"/>
    <property type="match status" value="1"/>
</dbReference>
<dbReference type="CDD" id="cd03411">
    <property type="entry name" value="Ferrochelatase_N"/>
    <property type="match status" value="1"/>
</dbReference>
<dbReference type="SUPFAM" id="SSF53800">
    <property type="entry name" value="Chelatase"/>
    <property type="match status" value="1"/>
</dbReference>
<dbReference type="InterPro" id="IPR001015">
    <property type="entry name" value="Ferrochelatase"/>
</dbReference>
<evidence type="ECO:0000313" key="11">
    <source>
        <dbReference type="EMBL" id="CAE0294129.1"/>
    </source>
</evidence>
<organism evidence="11">
    <name type="scientific">Spumella elongata</name>
    <dbReference type="NCBI Taxonomy" id="89044"/>
    <lineage>
        <taxon>Eukaryota</taxon>
        <taxon>Sar</taxon>
        <taxon>Stramenopiles</taxon>
        <taxon>Ochrophyta</taxon>
        <taxon>Chrysophyceae</taxon>
        <taxon>Chromulinales</taxon>
        <taxon>Chromulinaceae</taxon>
        <taxon>Spumella</taxon>
    </lineage>
</organism>
<gene>
    <name evidence="11" type="ORF">SELO1098_LOCUS22981</name>
</gene>
<evidence type="ECO:0000256" key="1">
    <source>
        <dbReference type="ARBA" id="ARBA00004229"/>
    </source>
</evidence>
<evidence type="ECO:0000256" key="9">
    <source>
        <dbReference type="RuleBase" id="RU000607"/>
    </source>
</evidence>
<dbReference type="GO" id="GO:0006783">
    <property type="term" value="P:heme biosynthetic process"/>
    <property type="evidence" value="ECO:0007669"/>
    <property type="project" value="UniProtKB-UniRule"/>
</dbReference>
<keyword evidence="9" id="KW-0999">Mitochondrion inner membrane</keyword>
<keyword evidence="10" id="KW-1133">Transmembrane helix</keyword>
<name>A0A7S3HGV6_9STRA</name>
<comment type="subcellular location">
    <subcellularLocation>
        <location evidence="9">Mitochondrion inner membrane</location>
    </subcellularLocation>
    <subcellularLocation>
        <location evidence="1">Plastid</location>
        <location evidence="1">Chloroplast</location>
    </subcellularLocation>
</comment>
<dbReference type="PANTHER" id="PTHR11108:SF1">
    <property type="entry name" value="FERROCHELATASE, MITOCHONDRIAL"/>
    <property type="match status" value="1"/>
</dbReference>
<feature type="transmembrane region" description="Helical" evidence="10">
    <location>
        <begin position="12"/>
        <end position="34"/>
    </location>
</feature>
<dbReference type="EC" id="4.98.1.1" evidence="9"/>
<dbReference type="NCBIfam" id="TIGR00109">
    <property type="entry name" value="hemH"/>
    <property type="match status" value="1"/>
</dbReference>
<comment type="pathway">
    <text evidence="2 9">Porphyrin-containing compound metabolism; protoheme biosynthesis; protoheme from protoporphyrin-IX: step 1/1.</text>
</comment>
<sequence length="489" mass="54770">MKIAKNRVTSLYSRLIISIVVVMIASASAFRPFFITAARYNSGASAKFATSFKEDVLNKHALSNGSLTDKTFKKDAKLGVLFLNLGGPETVKDVEGFLYNLFADPDIIRLPICMRWLQKPLAWFIANRRAPKSSIAYQSIGGGSPIVKYTREQARLVQEALVQRGLKQTKVYFAMRYWHPFTEEVLKEIEADQIDSLVVVPLYPQFSVSTSGSSLKLLKEVFNQQPSVWGTDKLPHTVVPAWFQRPGYVKTMAKLVLDQVVKFNQTEMQQGLHVLFSAHGVPESYIKNGDPYQKQITECVALVSHEVTRQLASDKLRPRAISAQTAKLLAQQLDKTQTCSAEQDPNKVKGITFHLSFQSRVGPVQWLRPYTDDMLKKMGEEEKVRNLIVVPVSFVSEHIETLEEIDMEYKELALESGVTHWERAPALNTEPGFIQDIADLVVDALDSPTLTVAETASKGYENKMNQQMIPGLDTSIVKSLNTTGARISL</sequence>
<dbReference type="InterPro" id="IPR033659">
    <property type="entry name" value="Ferrochelatase_N"/>
</dbReference>
<comment type="similarity">
    <text evidence="3 9">Belongs to the ferrochelatase family.</text>
</comment>